<evidence type="ECO:0000256" key="1">
    <source>
        <dbReference type="ARBA" id="ARBA00005820"/>
    </source>
</evidence>
<dbReference type="GO" id="GO:0006355">
    <property type="term" value="P:regulation of DNA-templated transcription"/>
    <property type="evidence" value="ECO:0007669"/>
    <property type="project" value="InterPro"/>
</dbReference>
<keyword evidence="5" id="KW-0804">Transcription</keyword>
<dbReference type="Pfam" id="PF03704">
    <property type="entry name" value="BTAD"/>
    <property type="match status" value="1"/>
</dbReference>
<dbReference type="InterPro" id="IPR051677">
    <property type="entry name" value="AfsR-DnrI-RedD_regulator"/>
</dbReference>
<evidence type="ECO:0000256" key="8">
    <source>
        <dbReference type="SAM" id="MobiDB-lite"/>
    </source>
</evidence>
<dbReference type="AlphaFoldDB" id="A0A2Z4JF58"/>
<gene>
    <name evidence="10" type="ORF">DN051_44265</name>
</gene>
<evidence type="ECO:0000313" key="11">
    <source>
        <dbReference type="Proteomes" id="UP000249616"/>
    </source>
</evidence>
<evidence type="ECO:0000313" key="10">
    <source>
        <dbReference type="EMBL" id="AWW43538.1"/>
    </source>
</evidence>
<dbReference type="Gene3D" id="3.40.50.300">
    <property type="entry name" value="P-loop containing nucleotide triphosphate hydrolases"/>
    <property type="match status" value="1"/>
</dbReference>
<dbReference type="RefSeq" id="WP_112443327.1">
    <property type="nucleotide sequence ID" value="NZ_CP030074.1"/>
</dbReference>
<feature type="region of interest" description="Disordered" evidence="8">
    <location>
        <begin position="268"/>
        <end position="323"/>
    </location>
</feature>
<dbReference type="Gene3D" id="1.10.10.10">
    <property type="entry name" value="Winged helix-like DNA-binding domain superfamily/Winged helix DNA-binding domain"/>
    <property type="match status" value="1"/>
</dbReference>
<dbReference type="SMART" id="SM00028">
    <property type="entry name" value="TPR"/>
    <property type="match status" value="3"/>
</dbReference>
<protein>
    <submittedName>
        <fullName evidence="10">SARP family transcriptional regulator</fullName>
    </submittedName>
</protein>
<dbReference type="GO" id="GO:0043531">
    <property type="term" value="F:ADP binding"/>
    <property type="evidence" value="ECO:0007669"/>
    <property type="project" value="InterPro"/>
</dbReference>
<dbReference type="PANTHER" id="PTHR35807">
    <property type="entry name" value="TRANSCRIPTIONAL REGULATOR REDD-RELATED"/>
    <property type="match status" value="1"/>
</dbReference>
<dbReference type="InterPro" id="IPR011990">
    <property type="entry name" value="TPR-like_helical_dom_sf"/>
</dbReference>
<dbReference type="SUPFAM" id="SSF46894">
    <property type="entry name" value="C-terminal effector domain of the bipartite response regulators"/>
    <property type="match status" value="1"/>
</dbReference>
<accession>A0A2Z4JF58</accession>
<evidence type="ECO:0000256" key="7">
    <source>
        <dbReference type="PROSITE-ProRule" id="PRU01091"/>
    </source>
</evidence>
<dbReference type="GO" id="GO:0003677">
    <property type="term" value="F:DNA binding"/>
    <property type="evidence" value="ECO:0007669"/>
    <property type="project" value="UniProtKB-UniRule"/>
</dbReference>
<dbReference type="SUPFAM" id="SSF52540">
    <property type="entry name" value="P-loop containing nucleoside triphosphate hydrolases"/>
    <property type="match status" value="1"/>
</dbReference>
<keyword evidence="11" id="KW-1185">Reference proteome</keyword>
<dbReference type="Pfam" id="PF00486">
    <property type="entry name" value="Trans_reg_C"/>
    <property type="match status" value="1"/>
</dbReference>
<keyword evidence="4 7" id="KW-0238">DNA-binding</keyword>
<dbReference type="Gene3D" id="1.25.40.10">
    <property type="entry name" value="Tetratricopeptide repeat domain"/>
    <property type="match status" value="2"/>
</dbReference>
<feature type="region of interest" description="Disordered" evidence="8">
    <location>
        <begin position="667"/>
        <end position="686"/>
    </location>
</feature>
<evidence type="ECO:0000259" key="9">
    <source>
        <dbReference type="PROSITE" id="PS51755"/>
    </source>
</evidence>
<dbReference type="InterPro" id="IPR016032">
    <property type="entry name" value="Sig_transdc_resp-reg_C-effctor"/>
</dbReference>
<dbReference type="InterPro" id="IPR019734">
    <property type="entry name" value="TPR_rpt"/>
</dbReference>
<evidence type="ECO:0000256" key="4">
    <source>
        <dbReference type="ARBA" id="ARBA00023125"/>
    </source>
</evidence>
<sequence>MTVRVSVLGGLHVEIDGRPAELGPPRRQSVLASLLVDANNVVSADRLTDRVWNGRPPNGARQALHSYLSRLRAALQPAGERMLIERRSGGYVLRLSHNPADDVTMDLHQFRELTAQARALAVNDSARAAVLLETALGLWHGSAFGSLEGDWLDEVRAHTGEERLQAEIARNDLLLSQGRQAELLVELRSRVEANPTHERLVGQLMLALHQEGRTAHALELYEHLRRELAESMGTDPAPELRRLHLEILGSPTAPVGKLIVSQDSDIQAAQARATESRDRRTPGPDFPEAREEAASSPAVPSQLPLPPSSLSGRAREQTALDAARSAGTSPITVICGMGGTGKTSLALCWAHANLEHYPDGQLYVNLRGFDPGTAPLTPQEGLRLFLSALGVDPRVIPADLEAQTGLYRSLTAGRRILVLLDNACDVEQVRPLLPGSSSCTVLITSRNRLTGLIAAEGAHLLVLEPLTPDGAARLLADRLGKQRVSGEPEAAASLIAACGRLPLALAVVCARAVGDPQLPLATLAAELDQAGTRLDALDTGDLSTSLRAVFDTSYGALLPDAARLLGLLGLAPGHDIGLPAAAALTGLPPVRARVLLRALEDAHLLRQHIPGRYSLHDLVRLYAAERGAHSGSLEVRTAALTALTGFYVEAASAARALMDPYGTSSAVAAGHAPEPTDHARQPEDSAEAARWFEAERSCLLGTATLAGTLGLHSQAWRLCWDAHLLLRRCGHVHDLLETSETGLAAALEVQGPTAERLQGLAHRAVASALLLAGRTGPETFEHLSRALLLSERTDDLLNQAHTHQGIVMALDNADQSEAALEHAARSLDLYVRAGHQLWEANAYNTLGWCQAGLGQYEAAHASCLLSLTTCRNHGFTQGEAGALDSLGHISMRAGRPGQAASYFRQALEVQRRRCDAYEEAITLSSLAEAHHALGEQTQAEAAWQQALALYVSQHRAARAEETRARLEAALAANQTTPAA</sequence>
<evidence type="ECO:0000256" key="5">
    <source>
        <dbReference type="ARBA" id="ARBA00023163"/>
    </source>
</evidence>
<dbReference type="PANTHER" id="PTHR35807:SF1">
    <property type="entry name" value="TRANSCRIPTIONAL REGULATOR REDD"/>
    <property type="match status" value="1"/>
</dbReference>
<dbReference type="PROSITE" id="PS51755">
    <property type="entry name" value="OMPR_PHOB"/>
    <property type="match status" value="1"/>
</dbReference>
<dbReference type="InterPro" id="IPR036388">
    <property type="entry name" value="WH-like_DNA-bd_sf"/>
</dbReference>
<evidence type="ECO:0000256" key="6">
    <source>
        <dbReference type="PROSITE-ProRule" id="PRU00339"/>
    </source>
</evidence>
<proteinExistence type="inferred from homology"/>
<dbReference type="InterPro" id="IPR005158">
    <property type="entry name" value="BTAD"/>
</dbReference>
<dbReference type="InterPro" id="IPR001867">
    <property type="entry name" value="OmpR/PhoB-type_DNA-bd"/>
</dbReference>
<organism evidence="10 11">
    <name type="scientific">Streptomyces cadmiisoli</name>
    <dbReference type="NCBI Taxonomy" id="2184053"/>
    <lineage>
        <taxon>Bacteria</taxon>
        <taxon>Bacillati</taxon>
        <taxon>Actinomycetota</taxon>
        <taxon>Actinomycetes</taxon>
        <taxon>Kitasatosporales</taxon>
        <taxon>Streptomycetaceae</taxon>
        <taxon>Streptomyces</taxon>
        <taxon>Streptomyces aurantiacus group</taxon>
    </lineage>
</organism>
<dbReference type="KEGG" id="scad:DN051_44265"/>
<keyword evidence="2" id="KW-0902">Two-component regulatory system</keyword>
<feature type="DNA-binding region" description="OmpR/PhoB-type" evidence="7">
    <location>
        <begin position="1"/>
        <end position="95"/>
    </location>
</feature>
<reference evidence="11" key="1">
    <citation type="submission" date="2018-06" db="EMBL/GenBank/DDBJ databases">
        <authorList>
            <person name="Li K."/>
        </authorList>
    </citation>
    <scope>NUCLEOTIDE SEQUENCE [LARGE SCALE GENOMIC DNA]</scope>
    <source>
        <strain evidence="11">ZFG47</strain>
        <plasmid evidence="11">unnamed1</plasmid>
    </source>
</reference>
<dbReference type="PRINTS" id="PR00364">
    <property type="entry name" value="DISEASERSIST"/>
</dbReference>
<dbReference type="PROSITE" id="PS50005">
    <property type="entry name" value="TPR"/>
    <property type="match status" value="1"/>
</dbReference>
<comment type="similarity">
    <text evidence="1">Belongs to the AfsR/DnrI/RedD regulatory family.</text>
</comment>
<dbReference type="SMART" id="SM00862">
    <property type="entry name" value="Trans_reg_C"/>
    <property type="match status" value="1"/>
</dbReference>
<keyword evidence="6" id="KW-0802">TPR repeat</keyword>
<dbReference type="EMBL" id="CP030074">
    <property type="protein sequence ID" value="AWW43538.1"/>
    <property type="molecule type" value="Genomic_DNA"/>
</dbReference>
<name>A0A2Z4JF58_9ACTN</name>
<geneLocation type="plasmid" evidence="10 11">
    <name>unnamed1</name>
</geneLocation>
<dbReference type="Proteomes" id="UP000249616">
    <property type="component" value="Plasmid unnamed1"/>
</dbReference>
<dbReference type="CDD" id="cd15831">
    <property type="entry name" value="BTAD"/>
    <property type="match status" value="1"/>
</dbReference>
<dbReference type="GO" id="GO:0000160">
    <property type="term" value="P:phosphorelay signal transduction system"/>
    <property type="evidence" value="ECO:0007669"/>
    <property type="project" value="UniProtKB-KW"/>
</dbReference>
<evidence type="ECO:0000256" key="3">
    <source>
        <dbReference type="ARBA" id="ARBA00023015"/>
    </source>
</evidence>
<feature type="repeat" description="TPR" evidence="6">
    <location>
        <begin position="880"/>
        <end position="913"/>
    </location>
</feature>
<feature type="compositionally biased region" description="Basic and acidic residues" evidence="8">
    <location>
        <begin position="674"/>
        <end position="683"/>
    </location>
</feature>
<feature type="compositionally biased region" description="Basic and acidic residues" evidence="8">
    <location>
        <begin position="274"/>
        <end position="293"/>
    </location>
</feature>
<evidence type="ECO:0000256" key="2">
    <source>
        <dbReference type="ARBA" id="ARBA00023012"/>
    </source>
</evidence>
<dbReference type="SUPFAM" id="SSF48452">
    <property type="entry name" value="TPR-like"/>
    <property type="match status" value="2"/>
</dbReference>
<keyword evidence="3" id="KW-0805">Transcription regulation</keyword>
<dbReference type="SMART" id="SM01043">
    <property type="entry name" value="BTAD"/>
    <property type="match status" value="1"/>
</dbReference>
<dbReference type="InterPro" id="IPR027417">
    <property type="entry name" value="P-loop_NTPase"/>
</dbReference>
<keyword evidence="10" id="KW-0614">Plasmid</keyword>
<dbReference type="Pfam" id="PF13424">
    <property type="entry name" value="TPR_12"/>
    <property type="match status" value="1"/>
</dbReference>
<feature type="domain" description="OmpR/PhoB-type" evidence="9">
    <location>
        <begin position="1"/>
        <end position="95"/>
    </location>
</feature>